<dbReference type="AlphaFoldDB" id="A0A1H9JV90"/>
<protein>
    <submittedName>
        <fullName evidence="1">Uncharacterized protein</fullName>
    </submittedName>
</protein>
<dbReference type="EMBL" id="FOFB01000018">
    <property type="protein sequence ID" value="SEQ90748.1"/>
    <property type="molecule type" value="Genomic_DNA"/>
</dbReference>
<dbReference type="InterPro" id="IPR046560">
    <property type="entry name" value="DUF6714"/>
</dbReference>
<reference evidence="2" key="1">
    <citation type="submission" date="2016-10" db="EMBL/GenBank/DDBJ databases">
        <authorList>
            <person name="Varghese N."/>
            <person name="Submissions S."/>
        </authorList>
    </citation>
    <scope>NUCLEOTIDE SEQUENCE [LARGE SCALE GENOMIC DNA]</scope>
    <source>
        <strain evidence="2">DSM 24740</strain>
    </source>
</reference>
<dbReference type="Pfam" id="PF20461">
    <property type="entry name" value="DUF6714"/>
    <property type="match status" value="1"/>
</dbReference>
<accession>A0A1H9JV90</accession>
<gene>
    <name evidence="1" type="ORF">SAMN05444359_11887</name>
</gene>
<organism evidence="1 2">
    <name type="scientific">Neolewinella agarilytica</name>
    <dbReference type="NCBI Taxonomy" id="478744"/>
    <lineage>
        <taxon>Bacteria</taxon>
        <taxon>Pseudomonadati</taxon>
        <taxon>Bacteroidota</taxon>
        <taxon>Saprospiria</taxon>
        <taxon>Saprospirales</taxon>
        <taxon>Lewinellaceae</taxon>
        <taxon>Neolewinella</taxon>
    </lineage>
</organism>
<dbReference type="RefSeq" id="WP_090170362.1">
    <property type="nucleotide sequence ID" value="NZ_FOFB01000018.1"/>
</dbReference>
<dbReference type="InParanoid" id="A0A1H9JV90"/>
<evidence type="ECO:0000313" key="2">
    <source>
        <dbReference type="Proteomes" id="UP000199021"/>
    </source>
</evidence>
<keyword evidence="2" id="KW-1185">Reference proteome</keyword>
<proteinExistence type="predicted"/>
<evidence type="ECO:0000313" key="1">
    <source>
        <dbReference type="EMBL" id="SEQ90748.1"/>
    </source>
</evidence>
<name>A0A1H9JV90_9BACT</name>
<dbReference type="Proteomes" id="UP000199021">
    <property type="component" value="Unassembled WGS sequence"/>
</dbReference>
<dbReference type="OrthoDB" id="1491013at2"/>
<sequence length="180" mass="20643">MPLTSLEQQIHDAFIDAPFPADGYDIYAGQTDDDYGQPNFTTEHLPGRRWHEISPEQLLDCQSAFSYLRPDGWRHYLPAALMLEINQPYSNINVIWLLREGDDFAKQRQASLHATLDAGQGAAVVAFLEYYIARERNIHATHAHHRYAQAGMEWTEELEPARLEDAEATLEYWRGRLADG</sequence>